<reference evidence="1 2" key="1">
    <citation type="submission" date="2019-08" db="EMBL/GenBank/DDBJ databases">
        <title>Draft genome sequence of Ulvibacter marinus type strain NBRC 109484.</title>
        <authorList>
            <person name="Kawano K."/>
            <person name="Ushijima N."/>
            <person name="Kihara M."/>
            <person name="Itoh H."/>
        </authorList>
    </citation>
    <scope>NUCLEOTIDE SEQUENCE [LARGE SCALE GENOMIC DNA]</scope>
    <source>
        <strain evidence="1 2">NBRC 109484</strain>
    </source>
</reference>
<keyword evidence="2" id="KW-1185">Reference proteome</keyword>
<dbReference type="Proteomes" id="UP000326509">
    <property type="component" value="Unassembled WGS sequence"/>
</dbReference>
<accession>A0A5J4J2M5</accession>
<dbReference type="EMBL" id="BKCG01000006">
    <property type="protein sequence ID" value="GER60150.1"/>
    <property type="molecule type" value="Genomic_DNA"/>
</dbReference>
<gene>
    <name evidence="1" type="ORF">ULMA_22580</name>
</gene>
<organism evidence="1 2">
    <name type="scientific">Patiriisocius marinus</name>
    <dbReference type="NCBI Taxonomy" id="1397112"/>
    <lineage>
        <taxon>Bacteria</taxon>
        <taxon>Pseudomonadati</taxon>
        <taxon>Bacteroidota</taxon>
        <taxon>Flavobacteriia</taxon>
        <taxon>Flavobacteriales</taxon>
        <taxon>Flavobacteriaceae</taxon>
        <taxon>Patiriisocius</taxon>
    </lineage>
</organism>
<dbReference type="RefSeq" id="WP_151674597.1">
    <property type="nucleotide sequence ID" value="NZ_BKCG01000006.1"/>
</dbReference>
<proteinExistence type="predicted"/>
<dbReference type="AlphaFoldDB" id="A0A5J4J2M5"/>
<protein>
    <submittedName>
        <fullName evidence="1">Uncharacterized protein</fullName>
    </submittedName>
</protein>
<dbReference type="OrthoDB" id="1139144at2"/>
<comment type="caution">
    <text evidence="1">The sequence shown here is derived from an EMBL/GenBank/DDBJ whole genome shotgun (WGS) entry which is preliminary data.</text>
</comment>
<sequence>MNVEDLVGSFNILGSNQDADGENYKGTLELTLDEHNRITAEWLINENQKQSGTGFFKNDILVINFNYLGNNDLTYKGVVVYTCITKDILDGFWSEKHGDPRFLGEERCFRISVTNNMVN</sequence>
<evidence type="ECO:0000313" key="2">
    <source>
        <dbReference type="Proteomes" id="UP000326509"/>
    </source>
</evidence>
<evidence type="ECO:0000313" key="1">
    <source>
        <dbReference type="EMBL" id="GER60150.1"/>
    </source>
</evidence>
<name>A0A5J4J2M5_9FLAO</name>